<protein>
    <recommendedName>
        <fullName evidence="6">NnrU domain-containing protein</fullName>
    </recommendedName>
</protein>
<dbReference type="EMBL" id="WHWC01000009">
    <property type="protein sequence ID" value="KAG8375951.1"/>
    <property type="molecule type" value="Genomic_DNA"/>
</dbReference>
<reference evidence="7" key="1">
    <citation type="submission" date="2019-10" db="EMBL/GenBank/DDBJ databases">
        <authorList>
            <person name="Zhang R."/>
            <person name="Pan Y."/>
            <person name="Wang J."/>
            <person name="Ma R."/>
            <person name="Yu S."/>
        </authorList>
    </citation>
    <scope>NUCLEOTIDE SEQUENCE</scope>
    <source>
        <strain evidence="7">LA-IB0</strain>
        <tissue evidence="7">Leaf</tissue>
    </source>
</reference>
<dbReference type="GO" id="GO:0016020">
    <property type="term" value="C:membrane"/>
    <property type="evidence" value="ECO:0007669"/>
    <property type="project" value="UniProtKB-SubCell"/>
</dbReference>
<accession>A0AAV6WZM0</accession>
<feature type="transmembrane region" description="Helical" evidence="5">
    <location>
        <begin position="154"/>
        <end position="176"/>
    </location>
</feature>
<dbReference type="GO" id="GO:0090471">
    <property type="term" value="F:9,15,9'-tri-cis-zeta-carotene isomerase activity"/>
    <property type="evidence" value="ECO:0007669"/>
    <property type="project" value="TreeGrafter"/>
</dbReference>
<proteinExistence type="predicted"/>
<dbReference type="Pfam" id="PF07298">
    <property type="entry name" value="NnrU"/>
    <property type="match status" value="1"/>
</dbReference>
<evidence type="ECO:0000259" key="6">
    <source>
        <dbReference type="Pfam" id="PF07298"/>
    </source>
</evidence>
<evidence type="ECO:0000313" key="7">
    <source>
        <dbReference type="EMBL" id="KAG8375951.1"/>
    </source>
</evidence>
<keyword evidence="8" id="KW-1185">Reference proteome</keyword>
<dbReference type="PANTHER" id="PTHR35988">
    <property type="entry name" value="15-CIS-ZETA-CAROTENE ISOMERASE, CHLOROPLASTIC"/>
    <property type="match status" value="1"/>
</dbReference>
<evidence type="ECO:0000256" key="3">
    <source>
        <dbReference type="ARBA" id="ARBA00022989"/>
    </source>
</evidence>
<feature type="transmembrane region" description="Helical" evidence="5">
    <location>
        <begin position="115"/>
        <end position="134"/>
    </location>
</feature>
<gene>
    <name evidence="7" type="ORF">BUALT_Bualt09G0012500</name>
</gene>
<evidence type="ECO:0000256" key="4">
    <source>
        <dbReference type="ARBA" id="ARBA00023136"/>
    </source>
</evidence>
<comment type="subcellular location">
    <subcellularLocation>
        <location evidence="1">Membrane</location>
        <topology evidence="1">Multi-pass membrane protein</topology>
    </subcellularLocation>
</comment>
<evidence type="ECO:0000256" key="1">
    <source>
        <dbReference type="ARBA" id="ARBA00004141"/>
    </source>
</evidence>
<dbReference type="GO" id="GO:0009507">
    <property type="term" value="C:chloroplast"/>
    <property type="evidence" value="ECO:0007669"/>
    <property type="project" value="TreeGrafter"/>
</dbReference>
<dbReference type="GO" id="GO:0016120">
    <property type="term" value="P:carotene biosynthetic process"/>
    <property type="evidence" value="ECO:0007669"/>
    <property type="project" value="TreeGrafter"/>
</dbReference>
<dbReference type="PANTHER" id="PTHR35988:SF2">
    <property type="entry name" value="15-CIS-ZETA-CAROTENE ISOMERASE, CHLOROPLASTIC"/>
    <property type="match status" value="1"/>
</dbReference>
<dbReference type="Gene3D" id="1.20.120.1630">
    <property type="match status" value="1"/>
</dbReference>
<feature type="transmembrane region" description="Helical" evidence="5">
    <location>
        <begin position="188"/>
        <end position="210"/>
    </location>
</feature>
<evidence type="ECO:0000256" key="2">
    <source>
        <dbReference type="ARBA" id="ARBA00022692"/>
    </source>
</evidence>
<organism evidence="7 8">
    <name type="scientific">Buddleja alternifolia</name>
    <dbReference type="NCBI Taxonomy" id="168488"/>
    <lineage>
        <taxon>Eukaryota</taxon>
        <taxon>Viridiplantae</taxon>
        <taxon>Streptophyta</taxon>
        <taxon>Embryophyta</taxon>
        <taxon>Tracheophyta</taxon>
        <taxon>Spermatophyta</taxon>
        <taxon>Magnoliopsida</taxon>
        <taxon>eudicotyledons</taxon>
        <taxon>Gunneridae</taxon>
        <taxon>Pentapetalae</taxon>
        <taxon>asterids</taxon>
        <taxon>lamiids</taxon>
        <taxon>Lamiales</taxon>
        <taxon>Scrophulariaceae</taxon>
        <taxon>Buddlejeae</taxon>
        <taxon>Buddleja</taxon>
    </lineage>
</organism>
<evidence type="ECO:0000256" key="5">
    <source>
        <dbReference type="SAM" id="Phobius"/>
    </source>
</evidence>
<dbReference type="Proteomes" id="UP000826271">
    <property type="component" value="Unassembled WGS sequence"/>
</dbReference>
<dbReference type="InterPro" id="IPR009915">
    <property type="entry name" value="NnrU_dom"/>
</dbReference>
<keyword evidence="3 5" id="KW-1133">Transmembrane helix</keyword>
<dbReference type="AlphaFoldDB" id="A0AAV6WZM0"/>
<feature type="transmembrane region" description="Helical" evidence="5">
    <location>
        <begin position="358"/>
        <end position="377"/>
    </location>
</feature>
<feature type="domain" description="NnrU" evidence="6">
    <location>
        <begin position="158"/>
        <end position="377"/>
    </location>
</feature>
<feature type="transmembrane region" description="Helical" evidence="5">
    <location>
        <begin position="230"/>
        <end position="250"/>
    </location>
</feature>
<evidence type="ECO:0000313" key="8">
    <source>
        <dbReference type="Proteomes" id="UP000826271"/>
    </source>
</evidence>
<name>A0AAV6WZM0_9LAMI</name>
<keyword evidence="4 5" id="KW-0472">Membrane</keyword>
<comment type="caution">
    <text evidence="7">The sequence shown here is derived from an EMBL/GenBank/DDBJ whole genome shotgun (WGS) entry which is preliminary data.</text>
</comment>
<sequence length="386" mass="43095">MAATSSIVLSHPLFSSSSSYSCSQKHNGVSKPKSLLPPPPLELCCSYLDKPTQRIRPRAFKTHSRPSSQSNRFVFRVTKTQQQVEEEEDNGVSGAVVVGEDSAQFVLSKQKISSWVYFSGILGVVLYVLNVAWIDNSTGFGQLFMHAVSAISDSHEVVMLALILIFALVHSGLASLRDTGEKLIGERAFRVLFAGTSLPLSVSTVVYFINHRYDGVQLWQLQGVSGLHEFLWLSNFISFFFLYPSTFNLLEVAAVDKPKMHLWETGIMRITRHPQMVGQVIWCVAHTVWIGNSVAVAASVGLIAHHLFGVWNGDRRLSIRYGEAFEVVKKRTSVVPFAAILDGRQKLPQNFIKEFIRLPYLSITAITLGVYFAHPLIQAASFRLHW</sequence>
<keyword evidence="2 5" id="KW-0812">Transmembrane</keyword>